<protein>
    <submittedName>
        <fullName evidence="1">Uncharacterized protein</fullName>
    </submittedName>
</protein>
<name>A0A0F9B6J5_9ZZZZ</name>
<dbReference type="EMBL" id="LAZR01039342">
    <property type="protein sequence ID" value="KKL17220.1"/>
    <property type="molecule type" value="Genomic_DNA"/>
</dbReference>
<organism evidence="1">
    <name type="scientific">marine sediment metagenome</name>
    <dbReference type="NCBI Taxonomy" id="412755"/>
    <lineage>
        <taxon>unclassified sequences</taxon>
        <taxon>metagenomes</taxon>
        <taxon>ecological metagenomes</taxon>
    </lineage>
</organism>
<evidence type="ECO:0000313" key="1">
    <source>
        <dbReference type="EMBL" id="KKL17220.1"/>
    </source>
</evidence>
<comment type="caution">
    <text evidence="1">The sequence shown here is derived from an EMBL/GenBank/DDBJ whole genome shotgun (WGS) entry which is preliminary data.</text>
</comment>
<accession>A0A0F9B6J5</accession>
<dbReference type="AlphaFoldDB" id="A0A0F9B6J5"/>
<feature type="non-terminal residue" evidence="1">
    <location>
        <position position="1"/>
    </location>
</feature>
<gene>
    <name evidence="1" type="ORF">LCGC14_2487720</name>
</gene>
<sequence length="230" mass="24485">YQAYDDGRKLTIGEENEMRTRLEMSPVHSVEIRDNRMWNGAANQRGIATVLDLNGIIENNTLTPDFPIVHGLQLKQTSSGSNLNWQITTHRSSVFDGGTTNSHGDLAGTNDPYTIFTVNGDIIIKAIWGICNTTLVSATGQIEVGVVGNLAALIALEEVDEILDGNVYVSATQAVGVASITNSGLFAINDGLDIIETPLTANVTGGQLDYYCIWAPVEDGASLTSAAATT</sequence>
<reference evidence="1" key="1">
    <citation type="journal article" date="2015" name="Nature">
        <title>Complex archaea that bridge the gap between prokaryotes and eukaryotes.</title>
        <authorList>
            <person name="Spang A."/>
            <person name="Saw J.H."/>
            <person name="Jorgensen S.L."/>
            <person name="Zaremba-Niedzwiedzka K."/>
            <person name="Martijn J."/>
            <person name="Lind A.E."/>
            <person name="van Eijk R."/>
            <person name="Schleper C."/>
            <person name="Guy L."/>
            <person name="Ettema T.J."/>
        </authorList>
    </citation>
    <scope>NUCLEOTIDE SEQUENCE</scope>
</reference>
<proteinExistence type="predicted"/>